<evidence type="ECO:0000256" key="1">
    <source>
        <dbReference type="SAM" id="MobiDB-lite"/>
    </source>
</evidence>
<gene>
    <name evidence="3" type="ORF">PLEPLA_LOCUS9631</name>
</gene>
<protein>
    <recommendedName>
        <fullName evidence="5">Immunoglobulin V-set domain-containing protein</fullName>
    </recommendedName>
</protein>
<dbReference type="Proteomes" id="UP001153269">
    <property type="component" value="Unassembled WGS sequence"/>
</dbReference>
<feature type="region of interest" description="Disordered" evidence="1">
    <location>
        <begin position="213"/>
        <end position="253"/>
    </location>
</feature>
<accession>A0A9N7YDI3</accession>
<reference evidence="3" key="1">
    <citation type="submission" date="2020-03" db="EMBL/GenBank/DDBJ databases">
        <authorList>
            <person name="Weist P."/>
        </authorList>
    </citation>
    <scope>NUCLEOTIDE SEQUENCE</scope>
</reference>
<evidence type="ECO:0000313" key="3">
    <source>
        <dbReference type="EMBL" id="CAB1421743.1"/>
    </source>
</evidence>
<keyword evidence="2" id="KW-0472">Membrane</keyword>
<dbReference type="InterPro" id="IPR036179">
    <property type="entry name" value="Ig-like_dom_sf"/>
</dbReference>
<dbReference type="SUPFAM" id="SSF48726">
    <property type="entry name" value="Immunoglobulin"/>
    <property type="match status" value="1"/>
</dbReference>
<dbReference type="InterPro" id="IPR013783">
    <property type="entry name" value="Ig-like_fold"/>
</dbReference>
<feature type="transmembrane region" description="Helical" evidence="2">
    <location>
        <begin position="164"/>
        <end position="186"/>
    </location>
</feature>
<keyword evidence="2" id="KW-1133">Transmembrane helix</keyword>
<evidence type="ECO:0000313" key="4">
    <source>
        <dbReference type="Proteomes" id="UP001153269"/>
    </source>
</evidence>
<proteinExistence type="predicted"/>
<organism evidence="3 4">
    <name type="scientific">Pleuronectes platessa</name>
    <name type="common">European plaice</name>
    <dbReference type="NCBI Taxonomy" id="8262"/>
    <lineage>
        <taxon>Eukaryota</taxon>
        <taxon>Metazoa</taxon>
        <taxon>Chordata</taxon>
        <taxon>Craniata</taxon>
        <taxon>Vertebrata</taxon>
        <taxon>Euteleostomi</taxon>
        <taxon>Actinopterygii</taxon>
        <taxon>Neopterygii</taxon>
        <taxon>Teleostei</taxon>
        <taxon>Neoteleostei</taxon>
        <taxon>Acanthomorphata</taxon>
        <taxon>Carangaria</taxon>
        <taxon>Pleuronectiformes</taxon>
        <taxon>Pleuronectoidei</taxon>
        <taxon>Pleuronectidae</taxon>
        <taxon>Pleuronectes</taxon>
    </lineage>
</organism>
<dbReference type="Gene3D" id="2.60.40.10">
    <property type="entry name" value="Immunoglobulins"/>
    <property type="match status" value="1"/>
</dbReference>
<sequence>MLGLSAQGGGLSGSGAELRRRGLHSVIDSGGGRANSLQRAAMLVLVQFLMMMMMMKSEVASENITVSAQSGDPVLLSSDQLKTRTEDRWDFRWTHLHLMLSLKNNVTTCPHGRCKLLSDGSLSFTTVQPEDAGNYSLEVFDRKGTRRRRTHFLLRVEVKSSHNMWLWICCPLLVLLPLVFIILFVLRKRNQRTTTRNKEENVYMPMHSYHGNTRTFGKQEEGEESPYVPCHPAGSMKTLISQQNSPDAEDVYE</sequence>
<dbReference type="AlphaFoldDB" id="A0A9N7YDI3"/>
<dbReference type="EMBL" id="CADEAL010000544">
    <property type="protein sequence ID" value="CAB1421743.1"/>
    <property type="molecule type" value="Genomic_DNA"/>
</dbReference>
<evidence type="ECO:0000256" key="2">
    <source>
        <dbReference type="SAM" id="Phobius"/>
    </source>
</evidence>
<keyword evidence="4" id="KW-1185">Reference proteome</keyword>
<keyword evidence="2" id="KW-0812">Transmembrane</keyword>
<comment type="caution">
    <text evidence="3">The sequence shown here is derived from an EMBL/GenBank/DDBJ whole genome shotgun (WGS) entry which is preliminary data.</text>
</comment>
<name>A0A9N7YDI3_PLEPL</name>
<evidence type="ECO:0008006" key="5">
    <source>
        <dbReference type="Google" id="ProtNLM"/>
    </source>
</evidence>